<feature type="region of interest" description="Disordered" evidence="2">
    <location>
        <begin position="572"/>
        <end position="610"/>
    </location>
</feature>
<feature type="compositionally biased region" description="Low complexity" evidence="2">
    <location>
        <begin position="359"/>
        <end position="370"/>
    </location>
</feature>
<feature type="compositionally biased region" description="Basic and acidic residues" evidence="2">
    <location>
        <begin position="242"/>
        <end position="271"/>
    </location>
</feature>
<reference evidence="5" key="1">
    <citation type="journal article" date="2015" name="Proc. Natl. Acad. Sci. U.S.A.">
        <title>Genome sequence of the Asian Tiger mosquito, Aedes albopictus, reveals insights into its biology, genetics, and evolution.</title>
        <authorList>
            <person name="Chen X.G."/>
            <person name="Jiang X."/>
            <person name="Gu J."/>
            <person name="Xu M."/>
            <person name="Wu Y."/>
            <person name="Deng Y."/>
            <person name="Zhang C."/>
            <person name="Bonizzoni M."/>
            <person name="Dermauw W."/>
            <person name="Vontas J."/>
            <person name="Armbruster P."/>
            <person name="Huang X."/>
            <person name="Yang Y."/>
            <person name="Zhang H."/>
            <person name="He W."/>
            <person name="Peng H."/>
            <person name="Liu Y."/>
            <person name="Wu K."/>
            <person name="Chen J."/>
            <person name="Lirakis M."/>
            <person name="Topalis P."/>
            <person name="Van Leeuwen T."/>
            <person name="Hall A.B."/>
            <person name="Jiang X."/>
            <person name="Thorpe C."/>
            <person name="Mueller R.L."/>
            <person name="Sun C."/>
            <person name="Waterhouse R.M."/>
            <person name="Yan G."/>
            <person name="Tu Z.J."/>
            <person name="Fang X."/>
            <person name="James A.A."/>
        </authorList>
    </citation>
    <scope>NUCLEOTIDE SEQUENCE [LARGE SCALE GENOMIC DNA]</scope>
    <source>
        <strain evidence="5">Foshan</strain>
    </source>
</reference>
<protein>
    <recommendedName>
        <fullName evidence="3">CCHC-type domain-containing protein</fullName>
    </recommendedName>
</protein>
<feature type="compositionally biased region" description="Basic and acidic residues" evidence="2">
    <location>
        <begin position="202"/>
        <end position="221"/>
    </location>
</feature>
<keyword evidence="1" id="KW-0479">Metal-binding</keyword>
<dbReference type="InterPro" id="IPR036875">
    <property type="entry name" value="Znf_CCHC_sf"/>
</dbReference>
<evidence type="ECO:0000256" key="1">
    <source>
        <dbReference type="PROSITE-ProRule" id="PRU00047"/>
    </source>
</evidence>
<evidence type="ECO:0000259" key="3">
    <source>
        <dbReference type="PROSITE" id="PS50158"/>
    </source>
</evidence>
<dbReference type="Proteomes" id="UP000069940">
    <property type="component" value="Unassembled WGS sequence"/>
</dbReference>
<feature type="region of interest" description="Disordered" evidence="2">
    <location>
        <begin position="136"/>
        <end position="175"/>
    </location>
</feature>
<evidence type="ECO:0000256" key="2">
    <source>
        <dbReference type="SAM" id="MobiDB-lite"/>
    </source>
</evidence>
<feature type="compositionally biased region" description="Basic and acidic residues" evidence="2">
    <location>
        <begin position="136"/>
        <end position="150"/>
    </location>
</feature>
<feature type="compositionally biased region" description="Basic residues" evidence="2">
    <location>
        <begin position="313"/>
        <end position="323"/>
    </location>
</feature>
<dbReference type="SMART" id="SM00343">
    <property type="entry name" value="ZnF_C2HC"/>
    <property type="match status" value="2"/>
</dbReference>
<evidence type="ECO:0000313" key="4">
    <source>
        <dbReference type="EnsemblMetazoa" id="AALFPA23_024148.P36000"/>
    </source>
</evidence>
<dbReference type="Pfam" id="PF03732">
    <property type="entry name" value="Retrotrans_gag"/>
    <property type="match status" value="1"/>
</dbReference>
<dbReference type="PROSITE" id="PS50158">
    <property type="entry name" value="ZF_CCHC"/>
    <property type="match status" value="1"/>
</dbReference>
<accession>A0ABM2A3P2</accession>
<feature type="compositionally biased region" description="Basic and acidic residues" evidence="2">
    <location>
        <begin position="166"/>
        <end position="175"/>
    </location>
</feature>
<feature type="domain" description="CCHC-type" evidence="3">
    <location>
        <begin position="616"/>
        <end position="630"/>
    </location>
</feature>
<dbReference type="Gene3D" id="4.10.60.10">
    <property type="entry name" value="Zinc finger, CCHC-type"/>
    <property type="match status" value="1"/>
</dbReference>
<name>A0ABM2A3P2_AEDAL</name>
<sequence length="669" mass="79494">MSSPYILPEAEHLLADEVDFDLRLRKQVVDRRETLEDRQRFLRRLMKEERNTRVRCKGKHLFKDEIKTIKEMVKSISSDLSKKFDHGLISRLRHYLIRANSAIVETEEEAVKQIEVCRKIEEILRSFEQKIFMESEEGIKDPTIQEKDPKGSSSSRIDNTTDQDEADKKRQEEDRAIEKQKELEKEWKEFLLWKQEKLQRKTIVKSDKEKSDEERPPESFKSRKSRSRSRESRSSSGSRSPECSKNRKPLKEFEKVGSRSKSDRRPPESNKSRKSLRSVSREREDSCDRKRISKEKDRRRNRYSSESSAERPRKGKSRERTRKYAQSDSEEDRDASRSRKAGRSEVSRRDRHRKNRGRSQSSSESEYSQKQYRKSRVENWDLNFSGDSRSIQVEDFLNRIQKLARHEGVSRKELLMNIHRRLKGEAYDWWFTREEHLTSWKRFESEIRFRYGNPNRDRGIRAQIREFKQRKGETFIAYVTEVEKLNQCLEKPFSSRTLFELIWENMRPHYRSKLSVLDIDNLEDLIDINHKIDANDASFFRSNQGNRNELHHLEVENDNSSEDDVTVNMLKPNQRTSKPMTSSKPQQQLSEQQKPRITTDSFCRQPNPRRSSTVVCWNCRKTGHIFRECRGPRQLFCFVCGKLGKTARSCDGDHSVLNQQKQQQNAPTN</sequence>
<dbReference type="GeneID" id="134290097"/>
<dbReference type="RefSeq" id="XP_062713108.1">
    <property type="nucleotide sequence ID" value="XM_062857124.1"/>
</dbReference>
<feature type="compositionally biased region" description="Basic and acidic residues" evidence="2">
    <location>
        <begin position="279"/>
        <end position="298"/>
    </location>
</feature>
<proteinExistence type="predicted"/>
<feature type="compositionally biased region" description="Polar residues" evidence="2">
    <location>
        <begin position="151"/>
        <end position="160"/>
    </location>
</feature>
<evidence type="ECO:0000313" key="5">
    <source>
        <dbReference type="Proteomes" id="UP000069940"/>
    </source>
</evidence>
<reference evidence="4" key="2">
    <citation type="submission" date="2025-05" db="UniProtKB">
        <authorList>
            <consortium name="EnsemblMetazoa"/>
        </authorList>
    </citation>
    <scope>IDENTIFICATION</scope>
    <source>
        <strain evidence="4">Foshan</strain>
    </source>
</reference>
<keyword evidence="5" id="KW-1185">Reference proteome</keyword>
<dbReference type="InterPro" id="IPR001878">
    <property type="entry name" value="Znf_CCHC"/>
</dbReference>
<keyword evidence="1" id="KW-0863">Zinc-finger</keyword>
<dbReference type="EnsemblMetazoa" id="AALFPA23_024148.R36000">
    <property type="protein sequence ID" value="AALFPA23_024148.P36000"/>
    <property type="gene ID" value="AALFPA23_024148"/>
</dbReference>
<dbReference type="InterPro" id="IPR005162">
    <property type="entry name" value="Retrotrans_gag_dom"/>
</dbReference>
<feature type="compositionally biased region" description="Basic and acidic residues" evidence="2">
    <location>
        <begin position="334"/>
        <end position="348"/>
    </location>
</feature>
<keyword evidence="1" id="KW-0862">Zinc</keyword>
<dbReference type="SUPFAM" id="SSF57756">
    <property type="entry name" value="Retrovirus zinc finger-like domains"/>
    <property type="match status" value="1"/>
</dbReference>
<feature type="region of interest" description="Disordered" evidence="2">
    <location>
        <begin position="202"/>
        <end position="372"/>
    </location>
</feature>
<organism evidence="4 5">
    <name type="scientific">Aedes albopictus</name>
    <name type="common">Asian tiger mosquito</name>
    <name type="synonym">Stegomyia albopicta</name>
    <dbReference type="NCBI Taxonomy" id="7160"/>
    <lineage>
        <taxon>Eukaryota</taxon>
        <taxon>Metazoa</taxon>
        <taxon>Ecdysozoa</taxon>
        <taxon>Arthropoda</taxon>
        <taxon>Hexapoda</taxon>
        <taxon>Insecta</taxon>
        <taxon>Pterygota</taxon>
        <taxon>Neoptera</taxon>
        <taxon>Endopterygota</taxon>
        <taxon>Diptera</taxon>
        <taxon>Nematocera</taxon>
        <taxon>Culicoidea</taxon>
        <taxon>Culicidae</taxon>
        <taxon>Culicinae</taxon>
        <taxon>Aedini</taxon>
        <taxon>Aedes</taxon>
        <taxon>Stegomyia</taxon>
    </lineage>
</organism>